<evidence type="ECO:0000259" key="12">
    <source>
        <dbReference type="Pfam" id="PF13807"/>
    </source>
</evidence>
<dbReference type="PANTHER" id="PTHR32309:SF13">
    <property type="entry name" value="FERRIC ENTEROBACTIN TRANSPORT PROTEIN FEPE"/>
    <property type="match status" value="1"/>
</dbReference>
<comment type="similarity">
    <text evidence="2">Belongs to the CpsC/CapA family.</text>
</comment>
<evidence type="ECO:0000259" key="10">
    <source>
        <dbReference type="Pfam" id="PF01656"/>
    </source>
</evidence>
<keyword evidence="4" id="KW-0812">Transmembrane</keyword>
<dbReference type="PATRIC" id="fig|251221.4.peg.3750"/>
<dbReference type="EnsemblBacteria" id="BAC91657">
    <property type="protein sequence ID" value="BAC91657"/>
    <property type="gene ID" value="BAC91657"/>
</dbReference>
<reference evidence="13 14" key="1">
    <citation type="journal article" date="2003" name="DNA Res.">
        <title>Complete genome structure of Gloeobacter violaceus PCC 7421, a cyanobacterium that lacks thylakoids.</title>
        <authorList>
            <person name="Nakamura Y."/>
            <person name="Kaneko T."/>
            <person name="Sato S."/>
            <person name="Mimuro M."/>
            <person name="Miyashita H."/>
            <person name="Tsuchiya T."/>
            <person name="Sasamoto S."/>
            <person name="Watanabe A."/>
            <person name="Kawashima K."/>
            <person name="Kishida Y."/>
            <person name="Kiyokawa C."/>
            <person name="Kohara M."/>
            <person name="Matsumoto M."/>
            <person name="Matsuno A."/>
            <person name="Nakazaki N."/>
            <person name="Shimpo S."/>
            <person name="Takeuchi C."/>
            <person name="Yamada M."/>
            <person name="Tabata S."/>
        </authorList>
    </citation>
    <scope>NUCLEOTIDE SEQUENCE [LARGE SCALE GENOMIC DNA]</scope>
    <source>
        <strain evidence="14">ATCC 29082 / PCC 7421</strain>
    </source>
</reference>
<feature type="domain" description="Polysaccharide chain length determinant N-terminal" evidence="11">
    <location>
        <begin position="4"/>
        <end position="93"/>
    </location>
</feature>
<evidence type="ECO:0000259" key="11">
    <source>
        <dbReference type="Pfam" id="PF02706"/>
    </source>
</evidence>
<sequence length="683" mass="74413">MHVIQVLKRHWRPLLVLNGLVLAATIGVACYYPRTWTATTRIILPSTNKNAEISLGALGEVRETGTSFSSEVNALKVQSAILTSSEVLSKAWQADPQREKYPQLGSYEKLFKAVPQSQTTILAVEAKGNAPEVAEARADLVVRSYVARLEELRNAYAASRDTLSQKELDRARRELTRAEAALARFKRSTGLVNTDQQTGGLVGVISSLTTSQAQAVAEGTADKARAQMLTARLGMDAPQAMRALRLGESKEYQAMRLKLSSLDTALAEARGLYTEKHARVQSLLVQREELQRSLRELLAKVVPASRTERALDDSLAGGGNRDSRIDLILSLLEAERAAEARSRQSAQLGRTIEQATERLSAISTRQATLLDLQRRYELAEAAYKAIVAQMQQARLSAFNAFPDIEVLDKAYSNPKEANPRTLLIALGGLVAAVFGSLGLILRKEAINPLLGPKDLQSVELPVLARLPRTKGLLPSGDPPRLESRQLASTVSLMDLPNRRLMITSSTAGEGKTTLTLGLANALAEMGFRVLLVDADFRQASLSRLLGHGPQVEGTQAEPVSVIADLDLVPALAIEDTSTAFFVQGGFERYLDDVQTDGYDYVLVDSPPISLTSEAALMIPAVRNVLFVVRPGVSGRDAVSESLDRLVRHNARLVGLVVNDVTTRQEGYRYSYGRYGRQSLEVAP</sequence>
<proteinExistence type="inferred from homology"/>
<evidence type="ECO:0000256" key="1">
    <source>
        <dbReference type="ARBA" id="ARBA00004651"/>
    </source>
</evidence>
<keyword evidence="3" id="KW-1003">Cell membrane</keyword>
<evidence type="ECO:0000256" key="8">
    <source>
        <dbReference type="ARBA" id="ARBA00023136"/>
    </source>
</evidence>
<dbReference type="HOGENOM" id="CLU_399395_0_0_3"/>
<dbReference type="OrthoDB" id="570358at2"/>
<comment type="subcellular location">
    <subcellularLocation>
        <location evidence="1">Cell membrane</location>
        <topology evidence="1">Multi-pass membrane protein</topology>
    </subcellularLocation>
</comment>
<accession>Q7NF11</accession>
<keyword evidence="14" id="KW-1185">Reference proteome</keyword>
<keyword evidence="8" id="KW-0472">Membrane</keyword>
<dbReference type="PhylomeDB" id="Q7NF11"/>
<dbReference type="Pfam" id="PF01656">
    <property type="entry name" value="CbiA"/>
    <property type="match status" value="1"/>
</dbReference>
<feature type="domain" description="Tyrosine-protein kinase G-rich" evidence="12">
    <location>
        <begin position="366"/>
        <end position="444"/>
    </location>
</feature>
<protein>
    <submittedName>
        <fullName evidence="13">Gll3716 protein</fullName>
    </submittedName>
</protein>
<evidence type="ECO:0000256" key="3">
    <source>
        <dbReference type="ARBA" id="ARBA00022475"/>
    </source>
</evidence>
<dbReference type="EMBL" id="BA000045">
    <property type="protein sequence ID" value="BAC91657.1"/>
    <property type="molecule type" value="Genomic_DNA"/>
</dbReference>
<evidence type="ECO:0000256" key="6">
    <source>
        <dbReference type="ARBA" id="ARBA00022840"/>
    </source>
</evidence>
<dbReference type="AlphaFoldDB" id="Q7NF11"/>
<dbReference type="InterPro" id="IPR002586">
    <property type="entry name" value="CobQ/CobB/MinD/ParA_Nub-bd_dom"/>
</dbReference>
<dbReference type="CDD" id="cd05387">
    <property type="entry name" value="BY-kinase"/>
    <property type="match status" value="1"/>
</dbReference>
<keyword evidence="9" id="KW-0175">Coiled coil</keyword>
<name>Q7NF11_GLOVI</name>
<dbReference type="KEGG" id="gvi:gll3716"/>
<dbReference type="eggNOG" id="COG3206">
    <property type="taxonomic scope" value="Bacteria"/>
</dbReference>
<keyword evidence="7" id="KW-1133">Transmembrane helix</keyword>
<dbReference type="SUPFAM" id="SSF52540">
    <property type="entry name" value="P-loop containing nucleoside triphosphate hydrolases"/>
    <property type="match status" value="1"/>
</dbReference>
<dbReference type="RefSeq" id="WP_011143705.1">
    <property type="nucleotide sequence ID" value="NC_005125.1"/>
</dbReference>
<dbReference type="InterPro" id="IPR005702">
    <property type="entry name" value="Wzc-like_C"/>
</dbReference>
<dbReference type="eggNOG" id="COG0489">
    <property type="taxonomic scope" value="Bacteria"/>
</dbReference>
<evidence type="ECO:0000256" key="7">
    <source>
        <dbReference type="ARBA" id="ARBA00022989"/>
    </source>
</evidence>
<dbReference type="InParanoid" id="Q7NF11"/>
<reference evidence="13 14" key="2">
    <citation type="journal article" date="2003" name="DNA Res.">
        <title>Complete genome structure of Gloeobacter violaceus PCC 7421, a cyanobacterium that lacks thylakoids (supplement).</title>
        <authorList>
            <person name="Nakamura Y."/>
            <person name="Kaneko T."/>
            <person name="Sato S."/>
            <person name="Mimuro M."/>
            <person name="Miyashita H."/>
            <person name="Tsuchiya T."/>
            <person name="Sasamoto S."/>
            <person name="Watanabe A."/>
            <person name="Kawashima K."/>
            <person name="Kishida Y."/>
            <person name="Kiyokawa C."/>
            <person name="Kohara M."/>
            <person name="Matsumoto M."/>
            <person name="Matsuno A."/>
            <person name="Nakazaki N."/>
            <person name="Shimpo S."/>
            <person name="Takeuchi C."/>
            <person name="Yamada M."/>
            <person name="Tabata S."/>
        </authorList>
    </citation>
    <scope>NUCLEOTIDE SEQUENCE [LARGE SCALE GENOMIC DNA]</scope>
    <source>
        <strain evidence="14">ATCC 29082 / PCC 7421</strain>
    </source>
</reference>
<evidence type="ECO:0000313" key="13">
    <source>
        <dbReference type="EMBL" id="BAC91657.1"/>
    </source>
</evidence>
<dbReference type="Pfam" id="PF13807">
    <property type="entry name" value="GNVR"/>
    <property type="match status" value="1"/>
</dbReference>
<dbReference type="Proteomes" id="UP000000557">
    <property type="component" value="Chromosome"/>
</dbReference>
<dbReference type="PANTHER" id="PTHR32309">
    <property type="entry name" value="TYROSINE-PROTEIN KINASE"/>
    <property type="match status" value="1"/>
</dbReference>
<evidence type="ECO:0000256" key="9">
    <source>
        <dbReference type="SAM" id="Coils"/>
    </source>
</evidence>
<gene>
    <name evidence="13" type="ordered locus">gll3716</name>
</gene>
<evidence type="ECO:0000313" key="14">
    <source>
        <dbReference type="Proteomes" id="UP000000557"/>
    </source>
</evidence>
<dbReference type="Pfam" id="PF02706">
    <property type="entry name" value="Wzz"/>
    <property type="match status" value="1"/>
</dbReference>
<evidence type="ECO:0000256" key="5">
    <source>
        <dbReference type="ARBA" id="ARBA00022741"/>
    </source>
</evidence>
<feature type="coiled-coil region" evidence="9">
    <location>
        <begin position="149"/>
        <end position="188"/>
    </location>
</feature>
<dbReference type="InterPro" id="IPR027417">
    <property type="entry name" value="P-loop_NTPase"/>
</dbReference>
<keyword evidence="5" id="KW-0547">Nucleotide-binding</keyword>
<dbReference type="STRING" id="251221.gene:10761232"/>
<dbReference type="GO" id="GO:0004713">
    <property type="term" value="F:protein tyrosine kinase activity"/>
    <property type="evidence" value="ECO:0000318"/>
    <property type="project" value="GO_Central"/>
</dbReference>
<dbReference type="InterPro" id="IPR050445">
    <property type="entry name" value="Bact_polysacc_biosynth/exp"/>
</dbReference>
<dbReference type="InterPro" id="IPR003856">
    <property type="entry name" value="LPS_length_determ_N"/>
</dbReference>
<feature type="domain" description="CobQ/CobB/MinD/ParA nucleotide binding" evidence="10">
    <location>
        <begin position="500"/>
        <end position="664"/>
    </location>
</feature>
<dbReference type="Gene3D" id="3.40.50.300">
    <property type="entry name" value="P-loop containing nucleotide triphosphate hydrolases"/>
    <property type="match status" value="1"/>
</dbReference>
<organism evidence="13 14">
    <name type="scientific">Gloeobacter violaceus (strain ATCC 29082 / PCC 7421)</name>
    <dbReference type="NCBI Taxonomy" id="251221"/>
    <lineage>
        <taxon>Bacteria</taxon>
        <taxon>Bacillati</taxon>
        <taxon>Cyanobacteriota</taxon>
        <taxon>Cyanophyceae</taxon>
        <taxon>Gloeobacterales</taxon>
        <taxon>Gloeobacteraceae</taxon>
        <taxon>Gloeobacter</taxon>
    </lineage>
</organism>
<evidence type="ECO:0000256" key="4">
    <source>
        <dbReference type="ARBA" id="ARBA00022692"/>
    </source>
</evidence>
<keyword evidence="6" id="KW-0067">ATP-binding</keyword>
<dbReference type="GO" id="GO:0005886">
    <property type="term" value="C:plasma membrane"/>
    <property type="evidence" value="ECO:0000318"/>
    <property type="project" value="GO_Central"/>
</dbReference>
<evidence type="ECO:0000256" key="2">
    <source>
        <dbReference type="ARBA" id="ARBA00006683"/>
    </source>
</evidence>
<dbReference type="InterPro" id="IPR032807">
    <property type="entry name" value="GNVR"/>
</dbReference>